<name>A0A3G4VIT4_9VIBR</name>
<evidence type="ECO:0000313" key="2">
    <source>
        <dbReference type="Proteomes" id="UP000279760"/>
    </source>
</evidence>
<proteinExistence type="predicted"/>
<accession>A0A3G4VIT4</accession>
<dbReference type="EMBL" id="CP033578">
    <property type="protein sequence ID" value="AYV24724.1"/>
    <property type="molecule type" value="Genomic_DNA"/>
</dbReference>
<dbReference type="AlphaFoldDB" id="A0A3G4VIT4"/>
<dbReference type="Proteomes" id="UP000279760">
    <property type="component" value="Chromosome 2"/>
</dbReference>
<reference evidence="1 2" key="1">
    <citation type="submission" date="2018-11" db="EMBL/GenBank/DDBJ databases">
        <title>Complete Genome Sequence of Vbrio mediterranei 117-T6: a Potential Pathogen Bacteria Isolated from the Conchocelis of Pyropia.</title>
        <authorList>
            <person name="Liu Q."/>
        </authorList>
    </citation>
    <scope>NUCLEOTIDE SEQUENCE [LARGE SCALE GENOMIC DNA]</scope>
    <source>
        <strain evidence="1 2">117-T6</strain>
    </source>
</reference>
<protein>
    <submittedName>
        <fullName evidence="1">Uncharacterized protein</fullName>
    </submittedName>
</protein>
<sequence>MKNITKPVLLLSVLLPSVSFAQLQLSPEELAKKKEIYTKFDTQSVNIKLKQFYDEVDILRYNNDAVINEIGNKQEDIESTYNSLVNLTSEKKEINEYLINRLQNNIAIYNESVAKLNSDTNKEAQLVKKIKNNEDEKQAIEKSKELELAKLKKDIETRLKQDADKEKKVFFDGKVICSSSMTLSDCFNKNKANIVSQAMKSTVGEYRVHATKVEDANLNINGTLSYSVAITYTQPFSLLTIKEINKELGISTKDIKLSSNKEATYYINGKKVGEGKEVLFRNSYNSKVIVKAVYDKKSQSSIEELGPENDLYYPF</sequence>
<dbReference type="GeneID" id="64088874"/>
<dbReference type="RefSeq" id="WP_006071700.1">
    <property type="nucleotide sequence ID" value="NZ_CP033578.1"/>
</dbReference>
<evidence type="ECO:0000313" key="1">
    <source>
        <dbReference type="EMBL" id="AYV24724.1"/>
    </source>
</evidence>
<gene>
    <name evidence="1" type="ORF">ECB94_26155</name>
</gene>
<organism evidence="1 2">
    <name type="scientific">Vibrio mediterranei</name>
    <dbReference type="NCBI Taxonomy" id="689"/>
    <lineage>
        <taxon>Bacteria</taxon>
        <taxon>Pseudomonadati</taxon>
        <taxon>Pseudomonadota</taxon>
        <taxon>Gammaproteobacteria</taxon>
        <taxon>Vibrionales</taxon>
        <taxon>Vibrionaceae</taxon>
        <taxon>Vibrio</taxon>
    </lineage>
</organism>